<feature type="transmembrane region" description="Helical" evidence="5">
    <location>
        <begin position="89"/>
        <end position="112"/>
    </location>
</feature>
<evidence type="ECO:0000313" key="7">
    <source>
        <dbReference type="Proteomes" id="UP001201980"/>
    </source>
</evidence>
<organism evidence="6 7">
    <name type="scientific">Zalerion maritima</name>
    <dbReference type="NCBI Taxonomy" id="339359"/>
    <lineage>
        <taxon>Eukaryota</taxon>
        <taxon>Fungi</taxon>
        <taxon>Dikarya</taxon>
        <taxon>Ascomycota</taxon>
        <taxon>Pezizomycotina</taxon>
        <taxon>Sordariomycetes</taxon>
        <taxon>Lulworthiomycetidae</taxon>
        <taxon>Lulworthiales</taxon>
        <taxon>Lulworthiaceae</taxon>
        <taxon>Zalerion</taxon>
    </lineage>
</organism>
<feature type="transmembrane region" description="Helical" evidence="5">
    <location>
        <begin position="24"/>
        <end position="42"/>
    </location>
</feature>
<keyword evidence="4 5" id="KW-0472">Membrane</keyword>
<name>A0AAD5RKG8_9PEZI</name>
<evidence type="ECO:0000313" key="6">
    <source>
        <dbReference type="EMBL" id="KAJ2896597.1"/>
    </source>
</evidence>
<dbReference type="Pfam" id="PF04479">
    <property type="entry name" value="RTA1"/>
    <property type="match status" value="1"/>
</dbReference>
<evidence type="ECO:0000256" key="2">
    <source>
        <dbReference type="ARBA" id="ARBA00022692"/>
    </source>
</evidence>
<comment type="caution">
    <text evidence="6">The sequence shown here is derived from an EMBL/GenBank/DDBJ whole genome shotgun (WGS) entry which is preliminary data.</text>
</comment>
<dbReference type="AlphaFoldDB" id="A0AAD5RKG8"/>
<feature type="transmembrane region" description="Helical" evidence="5">
    <location>
        <begin position="164"/>
        <end position="184"/>
    </location>
</feature>
<protein>
    <submittedName>
        <fullName evidence="6">Uncharacterized protein</fullName>
    </submittedName>
</protein>
<dbReference type="GO" id="GO:0016020">
    <property type="term" value="C:membrane"/>
    <property type="evidence" value="ECO:0007669"/>
    <property type="project" value="UniProtKB-SubCell"/>
</dbReference>
<accession>A0AAD5RKG8</accession>
<sequence>MLTLSSSPNPTVEGSVWFYAPNKGAPVFFAAAFLLSGSFHLYQTVRHKSWRLTTLYVICAVIFVAGFVAREQAAFDYDNLDLLLASVCLVYAAPPLCELANYVVLGRILYYVPYHSPIHPGRVLTTFTAVSLVVEMLNGIGVSYSTNQGLSRGARQTGAGLMKAALILQLIVVVLFVALLTVFLRRCRKAGSRNENVRQAALTLYISSAIITVRIIYRTVEYFDLESLLSDPGSVEADKLSPIVRYEWFFYVFESSLMLLNSVLMNWRHPTRWLPRSNKVYLSKNDGVTEVDGPGYKDGRNFLVTFLDPFDVYGLIRGRDKKNMFWEHEGADLGVDGGRKELGPSSENAV</sequence>
<dbReference type="EMBL" id="JAKWBI020000323">
    <property type="protein sequence ID" value="KAJ2896597.1"/>
    <property type="molecule type" value="Genomic_DNA"/>
</dbReference>
<feature type="transmembrane region" description="Helical" evidence="5">
    <location>
        <begin position="124"/>
        <end position="144"/>
    </location>
</feature>
<keyword evidence="2 5" id="KW-0812">Transmembrane</keyword>
<proteinExistence type="predicted"/>
<gene>
    <name evidence="6" type="ORF">MKZ38_005420</name>
</gene>
<dbReference type="InterPro" id="IPR007568">
    <property type="entry name" value="RTA1"/>
</dbReference>
<comment type="subcellular location">
    <subcellularLocation>
        <location evidence="1">Membrane</location>
        <topology evidence="1">Multi-pass membrane protein</topology>
    </subcellularLocation>
</comment>
<dbReference type="PANTHER" id="PTHR31465:SF13">
    <property type="entry name" value="RTA1 DOMAIN PROTEIN-RELATED"/>
    <property type="match status" value="1"/>
</dbReference>
<evidence type="ECO:0000256" key="3">
    <source>
        <dbReference type="ARBA" id="ARBA00022989"/>
    </source>
</evidence>
<keyword evidence="7" id="KW-1185">Reference proteome</keyword>
<dbReference type="PANTHER" id="PTHR31465">
    <property type="entry name" value="PROTEIN RTA1-RELATED"/>
    <property type="match status" value="1"/>
</dbReference>
<evidence type="ECO:0000256" key="5">
    <source>
        <dbReference type="SAM" id="Phobius"/>
    </source>
</evidence>
<feature type="transmembrane region" description="Helical" evidence="5">
    <location>
        <begin position="49"/>
        <end position="69"/>
    </location>
</feature>
<evidence type="ECO:0000256" key="4">
    <source>
        <dbReference type="ARBA" id="ARBA00023136"/>
    </source>
</evidence>
<reference evidence="6" key="1">
    <citation type="submission" date="2022-07" db="EMBL/GenBank/DDBJ databases">
        <title>Draft genome sequence of Zalerion maritima ATCC 34329, a (micro)plastics degrading marine fungus.</title>
        <authorList>
            <person name="Paco A."/>
            <person name="Goncalves M.F.M."/>
            <person name="Rocha-Santos T.A.P."/>
            <person name="Alves A."/>
        </authorList>
    </citation>
    <scope>NUCLEOTIDE SEQUENCE</scope>
    <source>
        <strain evidence="6">ATCC 34329</strain>
    </source>
</reference>
<keyword evidence="3 5" id="KW-1133">Transmembrane helix</keyword>
<dbReference type="Proteomes" id="UP001201980">
    <property type="component" value="Unassembled WGS sequence"/>
</dbReference>
<evidence type="ECO:0000256" key="1">
    <source>
        <dbReference type="ARBA" id="ARBA00004141"/>
    </source>
</evidence>